<protein>
    <submittedName>
        <fullName evidence="2">tRNA-dihydrouridine synthase DusB</fullName>
    </submittedName>
</protein>
<gene>
    <name evidence="2" type="ORF">AVDCRST_MAG30-2609</name>
</gene>
<feature type="compositionally biased region" description="Basic residues" evidence="1">
    <location>
        <begin position="161"/>
        <end position="179"/>
    </location>
</feature>
<feature type="compositionally biased region" description="Basic and acidic residues" evidence="1">
    <location>
        <begin position="45"/>
        <end position="90"/>
    </location>
</feature>
<reference evidence="2" key="1">
    <citation type="submission" date="2020-02" db="EMBL/GenBank/DDBJ databases">
        <authorList>
            <person name="Meier V. D."/>
        </authorList>
    </citation>
    <scope>NUCLEOTIDE SEQUENCE</scope>
    <source>
        <strain evidence="2">AVDCRST_MAG30</strain>
    </source>
</reference>
<name>A0A6J4T4K6_9ACTN</name>
<feature type="compositionally biased region" description="Low complexity" evidence="1">
    <location>
        <begin position="281"/>
        <end position="294"/>
    </location>
</feature>
<feature type="compositionally biased region" description="Basic residues" evidence="1">
    <location>
        <begin position="249"/>
        <end position="258"/>
    </location>
</feature>
<feature type="non-terminal residue" evidence="2">
    <location>
        <position position="1"/>
    </location>
</feature>
<feature type="compositionally biased region" description="Basic residues" evidence="1">
    <location>
        <begin position="196"/>
        <end position="205"/>
    </location>
</feature>
<feature type="compositionally biased region" description="Basic residues" evidence="1">
    <location>
        <begin position="129"/>
        <end position="144"/>
    </location>
</feature>
<organism evidence="2">
    <name type="scientific">uncultured Solirubrobacteraceae bacterium</name>
    <dbReference type="NCBI Taxonomy" id="1162706"/>
    <lineage>
        <taxon>Bacteria</taxon>
        <taxon>Bacillati</taxon>
        <taxon>Actinomycetota</taxon>
        <taxon>Thermoleophilia</taxon>
        <taxon>Solirubrobacterales</taxon>
        <taxon>Solirubrobacteraceae</taxon>
        <taxon>environmental samples</taxon>
    </lineage>
</organism>
<evidence type="ECO:0000256" key="1">
    <source>
        <dbReference type="SAM" id="MobiDB-lite"/>
    </source>
</evidence>
<feature type="non-terminal residue" evidence="2">
    <location>
        <position position="330"/>
    </location>
</feature>
<evidence type="ECO:0000313" key="2">
    <source>
        <dbReference type="EMBL" id="CAA9513235.1"/>
    </source>
</evidence>
<feature type="region of interest" description="Disordered" evidence="1">
    <location>
        <begin position="1"/>
        <end position="330"/>
    </location>
</feature>
<feature type="compositionally biased region" description="Basic residues" evidence="1">
    <location>
        <begin position="228"/>
        <end position="239"/>
    </location>
</feature>
<dbReference type="EMBL" id="CADCVS010000339">
    <property type="protein sequence ID" value="CAA9513235.1"/>
    <property type="molecule type" value="Genomic_DNA"/>
</dbReference>
<proteinExistence type="predicted"/>
<feature type="compositionally biased region" description="Basic and acidic residues" evidence="1">
    <location>
        <begin position="259"/>
        <end position="268"/>
    </location>
</feature>
<feature type="compositionally biased region" description="Basic residues" evidence="1">
    <location>
        <begin position="91"/>
        <end position="108"/>
    </location>
</feature>
<sequence length="330" mass="36054">DALPHRTLVARRPADRQPGGPRAARRDRQLVRATAGQALRRGPRRLRDGLELRDPLRQRAHPDRVAAHPPGREGERPRLDPALRAGPRDHAQRRRRGGRGGRRPHRPQHGLPRPQGHEDRRGRGAALGPRHRRGGRARRPRGLRPARDREAARLAQAGAARGRRRRAAARRGGGRRRAHLPPALGRRAAQGDAGLRPRRRARRLAARPGDRVGGHARGRAHPLGLRPHGLRGGHARPRRPGQPVALRAGARHARRRAGARGDPRRVELGARAGRRAPRPGPRGALPAQVPPVVRRAPRRAEGHAGRPPASGHAGRAARPHPVAENPSTGL</sequence>
<dbReference type="AlphaFoldDB" id="A0A6J4T4K6"/>
<accession>A0A6J4T4K6</accession>